<comment type="caution">
    <text evidence="2">The sequence shown here is derived from an EMBL/GenBank/DDBJ whole genome shotgun (WGS) entry which is preliminary data.</text>
</comment>
<gene>
    <name evidence="2" type="ORF">RUM43_010153</name>
</gene>
<evidence type="ECO:0000313" key="3">
    <source>
        <dbReference type="Proteomes" id="UP001372834"/>
    </source>
</evidence>
<accession>A0AAN8S083</accession>
<feature type="coiled-coil region" evidence="1">
    <location>
        <begin position="15"/>
        <end position="44"/>
    </location>
</feature>
<name>A0AAN8S083_POLSC</name>
<organism evidence="2 3">
    <name type="scientific">Polyplax serrata</name>
    <name type="common">Common mouse louse</name>
    <dbReference type="NCBI Taxonomy" id="468196"/>
    <lineage>
        <taxon>Eukaryota</taxon>
        <taxon>Metazoa</taxon>
        <taxon>Ecdysozoa</taxon>
        <taxon>Arthropoda</taxon>
        <taxon>Hexapoda</taxon>
        <taxon>Insecta</taxon>
        <taxon>Pterygota</taxon>
        <taxon>Neoptera</taxon>
        <taxon>Paraneoptera</taxon>
        <taxon>Psocodea</taxon>
        <taxon>Troctomorpha</taxon>
        <taxon>Phthiraptera</taxon>
        <taxon>Anoplura</taxon>
        <taxon>Polyplacidae</taxon>
        <taxon>Polyplax</taxon>
    </lineage>
</organism>
<dbReference type="EMBL" id="JAWJWE010000004">
    <property type="protein sequence ID" value="KAK6636492.1"/>
    <property type="molecule type" value="Genomic_DNA"/>
</dbReference>
<evidence type="ECO:0000256" key="1">
    <source>
        <dbReference type="SAM" id="Coils"/>
    </source>
</evidence>
<evidence type="ECO:0000313" key="2">
    <source>
        <dbReference type="EMBL" id="KAK6636492.1"/>
    </source>
</evidence>
<dbReference type="Proteomes" id="UP001372834">
    <property type="component" value="Unassembled WGS sequence"/>
</dbReference>
<reference evidence="2 3" key="1">
    <citation type="submission" date="2023-10" db="EMBL/GenBank/DDBJ databases">
        <title>Genomes of two closely related lineages of the louse Polyplax serrata with different host specificities.</title>
        <authorList>
            <person name="Martinu J."/>
            <person name="Tarabai H."/>
            <person name="Stefka J."/>
            <person name="Hypsa V."/>
        </authorList>
    </citation>
    <scope>NUCLEOTIDE SEQUENCE [LARGE SCALE GENOMIC DNA]</scope>
    <source>
        <strain evidence="2">HR10_N</strain>
    </source>
</reference>
<dbReference type="AlphaFoldDB" id="A0AAN8S083"/>
<sequence>MRISPVKLTSGKKELDALFVQQKKAEEQQQKQKQQEQQQTATKSPIIMWVEGAVRAGVRVRRLPAEILFRKVHRRRTQEPREGLITGYILSEEEEAELGAADEKRNRC</sequence>
<proteinExistence type="predicted"/>
<protein>
    <submittedName>
        <fullName evidence="2">Uncharacterized protein</fullName>
    </submittedName>
</protein>
<keyword evidence="1" id="KW-0175">Coiled coil</keyword>